<protein>
    <submittedName>
        <fullName evidence="2">Uncharacterized protein</fullName>
    </submittedName>
</protein>
<dbReference type="KEGG" id="svo:SVI_1914"/>
<evidence type="ECO:0000313" key="3">
    <source>
        <dbReference type="Proteomes" id="UP000002350"/>
    </source>
</evidence>
<name>D4ZJN6_SHEVD</name>
<accession>D4ZJN6</accession>
<keyword evidence="1" id="KW-0472">Membrane</keyword>
<dbReference type="AlphaFoldDB" id="D4ZJN6"/>
<reference evidence="3" key="1">
    <citation type="journal article" date="2010" name="Mol. Biosyst.">
        <title>Complete genome sequence and comparative analysis of Shewanella violacea, a psychrophilic and piezophilic bacterium from deep sea floor sediments.</title>
        <authorList>
            <person name="Aono E."/>
            <person name="Baba T."/>
            <person name="Ara T."/>
            <person name="Nishi T."/>
            <person name="Nakamichi T."/>
            <person name="Inamoto E."/>
            <person name="Toyonaga H."/>
            <person name="Hasegawa M."/>
            <person name="Takai Y."/>
            <person name="Okumura Y."/>
            <person name="Baba M."/>
            <person name="Tomita M."/>
            <person name="Kato C."/>
            <person name="Oshima T."/>
            <person name="Nakasone K."/>
            <person name="Mori H."/>
        </authorList>
    </citation>
    <scope>NUCLEOTIDE SEQUENCE [LARGE SCALE GENOMIC DNA]</scope>
    <source>
        <strain evidence="3">JCM 10179 / CIP 106290 / LMG 19151 / DSS12</strain>
    </source>
</reference>
<evidence type="ECO:0000256" key="1">
    <source>
        <dbReference type="SAM" id="Phobius"/>
    </source>
</evidence>
<evidence type="ECO:0000313" key="2">
    <source>
        <dbReference type="EMBL" id="BAJ01885.1"/>
    </source>
</evidence>
<dbReference type="Proteomes" id="UP000002350">
    <property type="component" value="Chromosome"/>
</dbReference>
<keyword evidence="3" id="KW-1185">Reference proteome</keyword>
<gene>
    <name evidence="2" type="ordered locus">SVI_1914</name>
</gene>
<keyword evidence="1" id="KW-0812">Transmembrane</keyword>
<feature type="transmembrane region" description="Helical" evidence="1">
    <location>
        <begin position="27"/>
        <end position="46"/>
    </location>
</feature>
<proteinExistence type="predicted"/>
<sequence length="58" mass="6889">MGGHVKHLWVAMLSIFIWSYLDDCFGLDMALFRLGFSVALYVYVFYRHKKARNKRAFV</sequence>
<dbReference type="EMBL" id="AP011177">
    <property type="protein sequence ID" value="BAJ01885.1"/>
    <property type="molecule type" value="Genomic_DNA"/>
</dbReference>
<keyword evidence="1" id="KW-1133">Transmembrane helix</keyword>
<organism evidence="2 3">
    <name type="scientific">Shewanella violacea (strain JCM 10179 / CIP 106290 / LMG 19151 / DSS12)</name>
    <dbReference type="NCBI Taxonomy" id="637905"/>
    <lineage>
        <taxon>Bacteria</taxon>
        <taxon>Pseudomonadati</taxon>
        <taxon>Pseudomonadota</taxon>
        <taxon>Gammaproteobacteria</taxon>
        <taxon>Alteromonadales</taxon>
        <taxon>Shewanellaceae</taxon>
        <taxon>Shewanella</taxon>
    </lineage>
</organism>
<dbReference type="HOGENOM" id="CLU_2976794_0_0_6"/>